<dbReference type="PANTHER" id="PTHR22617">
    <property type="entry name" value="CHEMOTAXIS SENSOR HISTIDINE KINASE-RELATED"/>
    <property type="match status" value="1"/>
</dbReference>
<dbReference type="OrthoDB" id="3291462at2"/>
<feature type="domain" description="CheW-like" evidence="1">
    <location>
        <begin position="1"/>
        <end position="144"/>
    </location>
</feature>
<dbReference type="Proteomes" id="UP000241010">
    <property type="component" value="Unassembled WGS sequence"/>
</dbReference>
<dbReference type="GO" id="GO:0006935">
    <property type="term" value="P:chemotaxis"/>
    <property type="evidence" value="ECO:0007669"/>
    <property type="project" value="InterPro"/>
</dbReference>
<dbReference type="SUPFAM" id="SSF50341">
    <property type="entry name" value="CheW-like"/>
    <property type="match status" value="1"/>
</dbReference>
<keyword evidence="3" id="KW-1185">Reference proteome</keyword>
<sequence length="156" mass="16659">MDVVTLRLGGELMAIPAECLREILEPVPVTRVPQAGNFIGGLINVRGVVVPLADLRVTFGMTLTEATPDTRMLVLELPIAGDEIVVAILADKVHDVTGLDPSTLEPIPPVGTRWPPDFVRGIGKWQGGFMILPDLERIFTQGAQKGSLSAVAEEGV</sequence>
<name>A0A2T4JRH9_9RHOB</name>
<dbReference type="Gene3D" id="2.30.30.40">
    <property type="entry name" value="SH3 Domains"/>
    <property type="match status" value="1"/>
</dbReference>
<comment type="caution">
    <text evidence="2">The sequence shown here is derived from an EMBL/GenBank/DDBJ whole genome shotgun (WGS) entry which is preliminary data.</text>
</comment>
<dbReference type="AlphaFoldDB" id="A0A2T4JRH9"/>
<dbReference type="InterPro" id="IPR039315">
    <property type="entry name" value="CheW"/>
</dbReference>
<dbReference type="Pfam" id="PF01584">
    <property type="entry name" value="CheW"/>
    <property type="match status" value="1"/>
</dbReference>
<evidence type="ECO:0000313" key="3">
    <source>
        <dbReference type="Proteomes" id="UP000241010"/>
    </source>
</evidence>
<evidence type="ECO:0000313" key="2">
    <source>
        <dbReference type="EMBL" id="PTE20522.1"/>
    </source>
</evidence>
<dbReference type="GO" id="GO:0007165">
    <property type="term" value="P:signal transduction"/>
    <property type="evidence" value="ECO:0007669"/>
    <property type="project" value="InterPro"/>
</dbReference>
<gene>
    <name evidence="2" type="ORF">C5F48_17070</name>
</gene>
<dbReference type="InterPro" id="IPR036061">
    <property type="entry name" value="CheW-like_dom_sf"/>
</dbReference>
<organism evidence="2 3">
    <name type="scientific">Cereibacter changlensis JA139</name>
    <dbReference type="NCBI Taxonomy" id="1188249"/>
    <lineage>
        <taxon>Bacteria</taxon>
        <taxon>Pseudomonadati</taxon>
        <taxon>Pseudomonadota</taxon>
        <taxon>Alphaproteobacteria</taxon>
        <taxon>Rhodobacterales</taxon>
        <taxon>Paracoccaceae</taxon>
        <taxon>Cereibacter</taxon>
    </lineage>
</organism>
<reference evidence="2 3" key="1">
    <citation type="submission" date="2018-03" db="EMBL/GenBank/DDBJ databases">
        <title>Cereibacter changlensis.</title>
        <authorList>
            <person name="Meyer T.E."/>
            <person name="Miller S."/>
            <person name="Lodha T."/>
            <person name="Gandham S."/>
            <person name="Chintalapati S."/>
            <person name="Chintalapati V.R."/>
        </authorList>
    </citation>
    <scope>NUCLEOTIDE SEQUENCE [LARGE SCALE GENOMIC DNA]</scope>
    <source>
        <strain evidence="2 3">JA139</strain>
    </source>
</reference>
<dbReference type="PANTHER" id="PTHR22617:SF23">
    <property type="entry name" value="CHEMOTAXIS PROTEIN CHEW"/>
    <property type="match status" value="1"/>
</dbReference>
<dbReference type="Gene3D" id="2.40.50.180">
    <property type="entry name" value="CheA-289, Domain 4"/>
    <property type="match status" value="1"/>
</dbReference>
<accession>A0A2T4JRH9</accession>
<evidence type="ECO:0000259" key="1">
    <source>
        <dbReference type="PROSITE" id="PS50851"/>
    </source>
</evidence>
<dbReference type="PROSITE" id="PS50851">
    <property type="entry name" value="CHEW"/>
    <property type="match status" value="1"/>
</dbReference>
<dbReference type="InterPro" id="IPR002545">
    <property type="entry name" value="CheW-lke_dom"/>
</dbReference>
<dbReference type="GO" id="GO:0005829">
    <property type="term" value="C:cytosol"/>
    <property type="evidence" value="ECO:0007669"/>
    <property type="project" value="TreeGrafter"/>
</dbReference>
<dbReference type="SMART" id="SM00260">
    <property type="entry name" value="CheW"/>
    <property type="match status" value="1"/>
</dbReference>
<proteinExistence type="predicted"/>
<dbReference type="EMBL" id="PZKG01000100">
    <property type="protein sequence ID" value="PTE20522.1"/>
    <property type="molecule type" value="Genomic_DNA"/>
</dbReference>
<protein>
    <submittedName>
        <fullName evidence="2">Chemotaxis protein CheW</fullName>
    </submittedName>
</protein>
<dbReference type="RefSeq" id="WP_107665073.1">
    <property type="nucleotide sequence ID" value="NZ_PZKG01000100.1"/>
</dbReference>